<feature type="transmembrane region" description="Helical" evidence="1">
    <location>
        <begin position="274"/>
        <end position="294"/>
    </location>
</feature>
<evidence type="ECO:0000256" key="1">
    <source>
        <dbReference type="SAM" id="Phobius"/>
    </source>
</evidence>
<dbReference type="PANTHER" id="PTHR33802">
    <property type="entry name" value="SI:CH211-161H7.5-RELATED"/>
    <property type="match status" value="1"/>
</dbReference>
<protein>
    <submittedName>
        <fullName evidence="2">Uncharacterized protein LOC121527473</fullName>
    </submittedName>
</protein>
<reference evidence="2" key="1">
    <citation type="submission" date="2023-08" db="EMBL/GenBank/DDBJ databases">
        <authorList>
            <person name="Alioto T."/>
            <person name="Alioto T."/>
            <person name="Gomez Garrido J."/>
        </authorList>
    </citation>
    <scope>NUCLEOTIDE SEQUENCE</scope>
</reference>
<dbReference type="Proteomes" id="UP001178508">
    <property type="component" value="Chromosome 20"/>
</dbReference>
<dbReference type="AlphaFoldDB" id="A0AAV1HBJ7"/>
<evidence type="ECO:0000313" key="2">
    <source>
        <dbReference type="EMBL" id="CAJ1082043.1"/>
    </source>
</evidence>
<organism evidence="2 3">
    <name type="scientific">Xyrichtys novacula</name>
    <name type="common">Pearly razorfish</name>
    <name type="synonym">Hemipteronotus novacula</name>
    <dbReference type="NCBI Taxonomy" id="13765"/>
    <lineage>
        <taxon>Eukaryota</taxon>
        <taxon>Metazoa</taxon>
        <taxon>Chordata</taxon>
        <taxon>Craniata</taxon>
        <taxon>Vertebrata</taxon>
        <taxon>Euteleostomi</taxon>
        <taxon>Actinopterygii</taxon>
        <taxon>Neopterygii</taxon>
        <taxon>Teleostei</taxon>
        <taxon>Neoteleostei</taxon>
        <taxon>Acanthomorphata</taxon>
        <taxon>Eupercaria</taxon>
        <taxon>Labriformes</taxon>
        <taxon>Labridae</taxon>
        <taxon>Xyrichtys</taxon>
    </lineage>
</organism>
<gene>
    <name evidence="2" type="ORF">XNOV1_A004476</name>
</gene>
<keyword evidence="1" id="KW-1133">Transmembrane helix</keyword>
<accession>A0AAV1HBJ7</accession>
<feature type="transmembrane region" description="Helical" evidence="1">
    <location>
        <begin position="182"/>
        <end position="204"/>
    </location>
</feature>
<proteinExistence type="predicted"/>
<feature type="transmembrane region" description="Helical" evidence="1">
    <location>
        <begin position="143"/>
        <end position="161"/>
    </location>
</feature>
<dbReference type="EMBL" id="OY660883">
    <property type="protein sequence ID" value="CAJ1082043.1"/>
    <property type="molecule type" value="Genomic_DNA"/>
</dbReference>
<name>A0AAV1HBJ7_XYRNO</name>
<keyword evidence="3" id="KW-1185">Reference proteome</keyword>
<keyword evidence="1" id="KW-0472">Membrane</keyword>
<evidence type="ECO:0000313" key="3">
    <source>
        <dbReference type="Proteomes" id="UP001178508"/>
    </source>
</evidence>
<dbReference type="PANTHER" id="PTHR33802:SF3">
    <property type="match status" value="1"/>
</dbReference>
<feature type="transmembrane region" description="Helical" evidence="1">
    <location>
        <begin position="216"/>
        <end position="236"/>
    </location>
</feature>
<feature type="transmembrane region" description="Helical" evidence="1">
    <location>
        <begin position="243"/>
        <end position="262"/>
    </location>
</feature>
<sequence length="330" mass="37790">MRLQMTSVSSRNRYHVVIHAVFIVLAVITQVMTSVVFNLGKDSWVPNALFKTSHRNVSETFPLEVTMDWWSQLYWNMIDVWSTVWLFYGVVGLLNRDALGPESCNPDIHPPMFYLMWTMINISRMLSMSLWESHAINGTSMVGWIPPVLSFYMLYVSYSNLDKHKAWLSINRPAVISWTRYLIQNGLAAFAWWSLLNYLVGLGIVFKYSAGMPDPLISTAVLTLVSLCTVTWFLLQSCLLKKYLCYTFSVYPMLILGLGAMFTRSYRIHDLGANTVFCGLLMILMTILSITHLISECLRQDNSSTVEPNVTFVETVWQPEGNMKNKLPKC</sequence>
<feature type="transmembrane region" description="Helical" evidence="1">
    <location>
        <begin position="73"/>
        <end position="91"/>
    </location>
</feature>
<keyword evidence="1" id="KW-0812">Transmembrane</keyword>
<feature type="transmembrane region" description="Helical" evidence="1">
    <location>
        <begin position="112"/>
        <end position="131"/>
    </location>
</feature>
<feature type="transmembrane region" description="Helical" evidence="1">
    <location>
        <begin position="16"/>
        <end position="37"/>
    </location>
</feature>